<keyword evidence="2" id="KW-0472">Membrane</keyword>
<keyword evidence="4" id="KW-1185">Reference proteome</keyword>
<evidence type="ECO:0000256" key="2">
    <source>
        <dbReference type="SAM" id="Phobius"/>
    </source>
</evidence>
<dbReference type="RefSeq" id="WP_246105854.1">
    <property type="nucleotide sequence ID" value="NZ_CP036261.1"/>
</dbReference>
<gene>
    <name evidence="3" type="ORF">EC9_50670</name>
</gene>
<accession>A0A517M7J3</accession>
<feature type="compositionally biased region" description="Low complexity" evidence="1">
    <location>
        <begin position="98"/>
        <end position="107"/>
    </location>
</feature>
<dbReference type="EMBL" id="CP036261">
    <property type="protein sequence ID" value="QDS90849.1"/>
    <property type="molecule type" value="Genomic_DNA"/>
</dbReference>
<keyword evidence="2" id="KW-0812">Transmembrane</keyword>
<dbReference type="KEGG" id="ruv:EC9_50670"/>
<protein>
    <submittedName>
        <fullName evidence="3">Uncharacterized protein</fullName>
    </submittedName>
</protein>
<feature type="compositionally biased region" description="Polar residues" evidence="1">
    <location>
        <begin position="116"/>
        <end position="131"/>
    </location>
</feature>
<proteinExistence type="predicted"/>
<organism evidence="3 4">
    <name type="scientific">Rosistilla ulvae</name>
    <dbReference type="NCBI Taxonomy" id="1930277"/>
    <lineage>
        <taxon>Bacteria</taxon>
        <taxon>Pseudomonadati</taxon>
        <taxon>Planctomycetota</taxon>
        <taxon>Planctomycetia</taxon>
        <taxon>Pirellulales</taxon>
        <taxon>Pirellulaceae</taxon>
        <taxon>Rosistilla</taxon>
    </lineage>
</organism>
<dbReference type="AlphaFoldDB" id="A0A517M7J3"/>
<dbReference type="Proteomes" id="UP000319557">
    <property type="component" value="Chromosome"/>
</dbReference>
<evidence type="ECO:0000313" key="3">
    <source>
        <dbReference type="EMBL" id="QDS90849.1"/>
    </source>
</evidence>
<evidence type="ECO:0000313" key="4">
    <source>
        <dbReference type="Proteomes" id="UP000319557"/>
    </source>
</evidence>
<keyword evidence="2" id="KW-1133">Transmembrane helix</keyword>
<feature type="compositionally biased region" description="Polar residues" evidence="1">
    <location>
        <begin position="141"/>
        <end position="154"/>
    </location>
</feature>
<feature type="region of interest" description="Disordered" evidence="1">
    <location>
        <begin position="58"/>
        <end position="156"/>
    </location>
</feature>
<feature type="transmembrane region" description="Helical" evidence="2">
    <location>
        <begin position="20"/>
        <end position="39"/>
    </location>
</feature>
<feature type="compositionally biased region" description="Polar residues" evidence="1">
    <location>
        <begin position="70"/>
        <end position="94"/>
    </location>
</feature>
<name>A0A517M7J3_9BACT</name>
<reference evidence="3 4" key="1">
    <citation type="submission" date="2019-02" db="EMBL/GenBank/DDBJ databases">
        <title>Deep-cultivation of Planctomycetes and their phenomic and genomic characterization uncovers novel biology.</title>
        <authorList>
            <person name="Wiegand S."/>
            <person name="Jogler M."/>
            <person name="Boedeker C."/>
            <person name="Pinto D."/>
            <person name="Vollmers J."/>
            <person name="Rivas-Marin E."/>
            <person name="Kohn T."/>
            <person name="Peeters S.H."/>
            <person name="Heuer A."/>
            <person name="Rast P."/>
            <person name="Oberbeckmann S."/>
            <person name="Bunk B."/>
            <person name="Jeske O."/>
            <person name="Meyerdierks A."/>
            <person name="Storesund J.E."/>
            <person name="Kallscheuer N."/>
            <person name="Luecker S."/>
            <person name="Lage O.M."/>
            <person name="Pohl T."/>
            <person name="Merkel B.J."/>
            <person name="Hornburger P."/>
            <person name="Mueller R.-W."/>
            <person name="Bruemmer F."/>
            <person name="Labrenz M."/>
            <person name="Spormann A.M."/>
            <person name="Op den Camp H."/>
            <person name="Overmann J."/>
            <person name="Amann R."/>
            <person name="Jetten M.S.M."/>
            <person name="Mascher T."/>
            <person name="Medema M.H."/>
            <person name="Devos D.P."/>
            <person name="Kaster A.-K."/>
            <person name="Ovreas L."/>
            <person name="Rohde M."/>
            <person name="Galperin M.Y."/>
            <person name="Jogler C."/>
        </authorList>
    </citation>
    <scope>NUCLEOTIDE SEQUENCE [LARGE SCALE GENOMIC DNA]</scope>
    <source>
        <strain evidence="3 4">EC9</strain>
    </source>
</reference>
<evidence type="ECO:0000256" key="1">
    <source>
        <dbReference type="SAM" id="MobiDB-lite"/>
    </source>
</evidence>
<sequence>MNDTTSKSSSSRKSPTKLTAGGGAIGILVVLYALLQPILSKQLGIDLPKIPLNAGADAPAVADADRSIKTTDAPSKSTAPKIQVTSGRADSPTKTAADEGAAAGESSSKLDPQKSAAPQTGSGPLSQFNRSSKSDDAKLSPTKSAPEKTSTAKSDPSLKYGILKSIGRDTYMSPAGLRYTPGSQEGHRLKHLERHTADQPSRPGKHGVFDGGMEKTLLVLDQAYEKGSKGGHGTTKTQDDGRTIYTVDMGKRVGYIGGRDGNRMRKPMARRVRIVLDGDRVITAYPL</sequence>